<dbReference type="GO" id="GO:0016787">
    <property type="term" value="F:hydrolase activity"/>
    <property type="evidence" value="ECO:0007669"/>
    <property type="project" value="UniProtKB-KW"/>
</dbReference>
<gene>
    <name evidence="2" type="ORF">GCM10009775_22660</name>
</gene>
<feature type="domain" description="AB hydrolase-1" evidence="1">
    <location>
        <begin position="24"/>
        <end position="255"/>
    </location>
</feature>
<dbReference type="Pfam" id="PF00561">
    <property type="entry name" value="Abhydrolase_1"/>
    <property type="match status" value="1"/>
</dbReference>
<evidence type="ECO:0000313" key="3">
    <source>
        <dbReference type="Proteomes" id="UP001501343"/>
    </source>
</evidence>
<dbReference type="PRINTS" id="PR00412">
    <property type="entry name" value="EPOXHYDRLASE"/>
</dbReference>
<reference evidence="2 3" key="1">
    <citation type="journal article" date="2019" name="Int. J. Syst. Evol. Microbiol.">
        <title>The Global Catalogue of Microorganisms (GCM) 10K type strain sequencing project: providing services to taxonomists for standard genome sequencing and annotation.</title>
        <authorList>
            <consortium name="The Broad Institute Genomics Platform"/>
            <consortium name="The Broad Institute Genome Sequencing Center for Infectious Disease"/>
            <person name="Wu L."/>
            <person name="Ma J."/>
        </authorList>
    </citation>
    <scope>NUCLEOTIDE SEQUENCE [LARGE SCALE GENOMIC DNA]</scope>
    <source>
        <strain evidence="2 3">JCM 14900</strain>
    </source>
</reference>
<dbReference type="EMBL" id="BAAAOF010000004">
    <property type="protein sequence ID" value="GAA1930054.1"/>
    <property type="molecule type" value="Genomic_DNA"/>
</dbReference>
<accession>A0ABN2PUZ8</accession>
<keyword evidence="3" id="KW-1185">Reference proteome</keyword>
<dbReference type="PANTHER" id="PTHR43194">
    <property type="entry name" value="HYDROLASE ALPHA/BETA FOLD FAMILY"/>
    <property type="match status" value="1"/>
</dbReference>
<dbReference type="SUPFAM" id="SSF53474">
    <property type="entry name" value="alpha/beta-Hydrolases"/>
    <property type="match status" value="1"/>
</dbReference>
<name>A0ABN2PUZ8_9MICO</name>
<dbReference type="InterPro" id="IPR050228">
    <property type="entry name" value="Carboxylesterase_BioH"/>
</dbReference>
<dbReference type="Gene3D" id="3.40.50.1820">
    <property type="entry name" value="alpha/beta hydrolase"/>
    <property type="match status" value="1"/>
</dbReference>
<dbReference type="InterPro" id="IPR029058">
    <property type="entry name" value="AB_hydrolase_fold"/>
</dbReference>
<proteinExistence type="predicted"/>
<sequence length="269" mass="28309">MPDLIASDGVRLNYLDSGDPAGRPVLLVAGFKAPATSWKPQLKALERAGHRVIALDRRGHGGSDVGPDGSHTMERHGADIADAIAALGVQDATVVGQSQGGNSIWALASAGRTGGIRDIVIVDQTPKMLNTADWPFGFYGYDESTADTLFAAGVPDPGRHSIASKGPVRIARLVAAMDLKAAKAGFTAAELELLNDHARRDWRPAIAAVTVPALFVAGRESDFWPCEHAAAAASLSPLAESAVIEKAGHATNIEQPKAFDDVLLRWLAR</sequence>
<organism evidence="2 3">
    <name type="scientific">Microbacterium aoyamense</name>
    <dbReference type="NCBI Taxonomy" id="344166"/>
    <lineage>
        <taxon>Bacteria</taxon>
        <taxon>Bacillati</taxon>
        <taxon>Actinomycetota</taxon>
        <taxon>Actinomycetes</taxon>
        <taxon>Micrococcales</taxon>
        <taxon>Microbacteriaceae</taxon>
        <taxon>Microbacterium</taxon>
    </lineage>
</organism>
<evidence type="ECO:0000313" key="2">
    <source>
        <dbReference type="EMBL" id="GAA1930054.1"/>
    </source>
</evidence>
<dbReference type="PANTHER" id="PTHR43194:SF2">
    <property type="entry name" value="PEROXISOMAL MEMBRANE PROTEIN LPX1"/>
    <property type="match status" value="1"/>
</dbReference>
<dbReference type="PRINTS" id="PR00111">
    <property type="entry name" value="ABHYDROLASE"/>
</dbReference>
<dbReference type="InterPro" id="IPR000639">
    <property type="entry name" value="Epox_hydrolase-like"/>
</dbReference>
<protein>
    <submittedName>
        <fullName evidence="2">Alpha/beta hydrolase</fullName>
    </submittedName>
</protein>
<dbReference type="Proteomes" id="UP001501343">
    <property type="component" value="Unassembled WGS sequence"/>
</dbReference>
<comment type="caution">
    <text evidence="2">The sequence shown here is derived from an EMBL/GenBank/DDBJ whole genome shotgun (WGS) entry which is preliminary data.</text>
</comment>
<dbReference type="RefSeq" id="WP_248148282.1">
    <property type="nucleotide sequence ID" value="NZ_BAAAOF010000004.1"/>
</dbReference>
<dbReference type="InterPro" id="IPR000073">
    <property type="entry name" value="AB_hydrolase_1"/>
</dbReference>
<evidence type="ECO:0000259" key="1">
    <source>
        <dbReference type="Pfam" id="PF00561"/>
    </source>
</evidence>
<keyword evidence="2" id="KW-0378">Hydrolase</keyword>